<keyword evidence="4" id="KW-1185">Reference proteome</keyword>
<dbReference type="InterPro" id="IPR025886">
    <property type="entry name" value="PP2-like"/>
</dbReference>
<dbReference type="InterPro" id="IPR001810">
    <property type="entry name" value="F-box_dom"/>
</dbReference>
<gene>
    <name evidence="3" type="ORF">V5N11_026155</name>
</gene>
<dbReference type="AlphaFoldDB" id="A0ABD1BMH0"/>
<comment type="caution">
    <text evidence="3">The sequence shown here is derived from an EMBL/GenBank/DDBJ whole genome shotgun (WGS) entry which is preliminary data.</text>
</comment>
<dbReference type="Proteomes" id="UP001558713">
    <property type="component" value="Unassembled WGS sequence"/>
</dbReference>
<evidence type="ECO:0000313" key="3">
    <source>
        <dbReference type="EMBL" id="KAL1218396.1"/>
    </source>
</evidence>
<feature type="domain" description="F-box" evidence="2">
    <location>
        <begin position="21"/>
        <end position="67"/>
    </location>
</feature>
<dbReference type="EMBL" id="JBANAX010000213">
    <property type="protein sequence ID" value="KAL1218396.1"/>
    <property type="molecule type" value="Genomic_DNA"/>
</dbReference>
<feature type="region of interest" description="Disordered" evidence="1">
    <location>
        <begin position="1"/>
        <end position="21"/>
    </location>
</feature>
<dbReference type="CDD" id="cd22162">
    <property type="entry name" value="F-box_AtSKIP3-like"/>
    <property type="match status" value="1"/>
</dbReference>
<dbReference type="InterPro" id="IPR036047">
    <property type="entry name" value="F-box-like_dom_sf"/>
</dbReference>
<reference evidence="3 4" key="1">
    <citation type="submission" date="2024-04" db="EMBL/GenBank/DDBJ databases">
        <title>Genome assembly C_amara_ONT_v2.</title>
        <authorList>
            <person name="Yant L."/>
            <person name="Moore C."/>
            <person name="Slenker M."/>
        </authorList>
    </citation>
    <scope>NUCLEOTIDE SEQUENCE [LARGE SCALE GENOMIC DNA]</scope>
    <source>
        <tissue evidence="3">Leaf</tissue>
    </source>
</reference>
<dbReference type="SUPFAM" id="SSF81383">
    <property type="entry name" value="F-box domain"/>
    <property type="match status" value="1"/>
</dbReference>
<evidence type="ECO:0000313" key="4">
    <source>
        <dbReference type="Proteomes" id="UP001558713"/>
    </source>
</evidence>
<dbReference type="PANTHER" id="PTHR32278">
    <property type="entry name" value="F-BOX DOMAIN-CONTAINING PROTEIN"/>
    <property type="match status" value="1"/>
</dbReference>
<dbReference type="Pfam" id="PF00646">
    <property type="entry name" value="F-box"/>
    <property type="match status" value="1"/>
</dbReference>
<dbReference type="PROSITE" id="PS50181">
    <property type="entry name" value="FBOX"/>
    <property type="match status" value="1"/>
</dbReference>
<evidence type="ECO:0000256" key="1">
    <source>
        <dbReference type="SAM" id="MobiDB-lite"/>
    </source>
</evidence>
<protein>
    <submittedName>
        <fullName evidence="3">F-box protein PP2-B10</fullName>
    </submittedName>
</protein>
<organism evidence="3 4">
    <name type="scientific">Cardamine amara subsp. amara</name>
    <dbReference type="NCBI Taxonomy" id="228776"/>
    <lineage>
        <taxon>Eukaryota</taxon>
        <taxon>Viridiplantae</taxon>
        <taxon>Streptophyta</taxon>
        <taxon>Embryophyta</taxon>
        <taxon>Tracheophyta</taxon>
        <taxon>Spermatophyta</taxon>
        <taxon>Magnoliopsida</taxon>
        <taxon>eudicotyledons</taxon>
        <taxon>Gunneridae</taxon>
        <taxon>Pentapetalae</taxon>
        <taxon>rosids</taxon>
        <taxon>malvids</taxon>
        <taxon>Brassicales</taxon>
        <taxon>Brassicaceae</taxon>
        <taxon>Cardamineae</taxon>
        <taxon>Cardamine</taxon>
    </lineage>
</organism>
<evidence type="ECO:0000259" key="2">
    <source>
        <dbReference type="PROSITE" id="PS50181"/>
    </source>
</evidence>
<sequence length="285" mass="32534">MGQTHGVESGGEGFGDKVSDPSPLNSLPVDCISNIISFTSPQDACVLALVSKTFESAVKSDNLWEKFLPADYEYLVPRSRDFKSKKELYFALCDNHVLIDNGKSRLWLEKASGKRCIMLPAMDLIIAWVDNLHYWHWILIPEARFGRVAVLLSVCWFDICGKTNTRFLSPGTRYTAYIVFKKLDNCKGFEDKAVEAVIEIVGEEPYERIIYLDEAIERNIVKPEKRQDGWMEVELGEFFNEGLHSDEINIRVLASDKLKWKRGLIILGIEIRPAKIHLYNAKNTD</sequence>
<name>A0ABD1BMH0_CARAN</name>
<accession>A0ABD1BMH0</accession>
<dbReference type="FunFam" id="1.20.1280.50:FF:000112">
    <property type="entry name" value="F-box protein PP2-B1"/>
    <property type="match status" value="1"/>
</dbReference>
<dbReference type="PANTHER" id="PTHR32278:SF119">
    <property type="entry name" value="F-BOX PROTEIN PP2-B10-RELATED"/>
    <property type="match status" value="1"/>
</dbReference>
<dbReference type="Gene3D" id="1.20.1280.50">
    <property type="match status" value="1"/>
</dbReference>
<dbReference type="Pfam" id="PF14299">
    <property type="entry name" value="PP2"/>
    <property type="match status" value="1"/>
</dbReference>
<dbReference type="SMART" id="SM00256">
    <property type="entry name" value="FBOX"/>
    <property type="match status" value="1"/>
</dbReference>
<proteinExistence type="predicted"/>